<keyword evidence="10" id="KW-1185">Reference proteome</keyword>
<evidence type="ECO:0000256" key="1">
    <source>
        <dbReference type="ARBA" id="ARBA00004141"/>
    </source>
</evidence>
<dbReference type="GO" id="GO:0016020">
    <property type="term" value="C:membrane"/>
    <property type="evidence" value="ECO:0007669"/>
    <property type="project" value="UniProtKB-SubCell"/>
</dbReference>
<gene>
    <name evidence="9" type="ORF">EV148_104205</name>
</gene>
<dbReference type="PANTHER" id="PTHR43731">
    <property type="entry name" value="RHOMBOID PROTEASE"/>
    <property type="match status" value="1"/>
</dbReference>
<dbReference type="EMBL" id="SLWQ01000004">
    <property type="protein sequence ID" value="TCO40842.1"/>
    <property type="molecule type" value="Genomic_DNA"/>
</dbReference>
<accession>A0A4R2I9S7</accession>
<dbReference type="GO" id="GO:0006508">
    <property type="term" value="P:proteolysis"/>
    <property type="evidence" value="ECO:0007669"/>
    <property type="project" value="UniProtKB-KW"/>
</dbReference>
<keyword evidence="6 7" id="KW-0472">Membrane</keyword>
<sequence>MPTATPVVNVAIIAVTCIVSFMAFSNPQLLQRLILWPPAITRGREYWRLATCGLIHADPPHLLFNMITLYFFGASIERFYTQHTGVLGYLLFYVGGLVVSSLPSWQRHRDDAGYRSLGASGAVSAVLFAFILWHPWTTIYVFVLPVPAILYAVAYIAYTIHMDRQRSDNVNHSAHLWGAAYGVVATVLVEPRLLGAFFGQLLRPSLM</sequence>
<keyword evidence="3 7" id="KW-0812">Transmembrane</keyword>
<dbReference type="Gene3D" id="1.20.1540.10">
    <property type="entry name" value="Rhomboid-like"/>
    <property type="match status" value="1"/>
</dbReference>
<dbReference type="OrthoDB" id="9813074at2"/>
<dbReference type="InterPro" id="IPR050925">
    <property type="entry name" value="Rhomboid_protease_S54"/>
</dbReference>
<dbReference type="Pfam" id="PF01694">
    <property type="entry name" value="Rhomboid"/>
    <property type="match status" value="1"/>
</dbReference>
<dbReference type="InterPro" id="IPR022764">
    <property type="entry name" value="Peptidase_S54_rhomboid_dom"/>
</dbReference>
<keyword evidence="5 7" id="KW-1133">Transmembrane helix</keyword>
<evidence type="ECO:0000256" key="4">
    <source>
        <dbReference type="ARBA" id="ARBA00022801"/>
    </source>
</evidence>
<dbReference type="RefSeq" id="WP_131997257.1">
    <property type="nucleotide sequence ID" value="NZ_JACGXM010000010.1"/>
</dbReference>
<dbReference type="GO" id="GO:0004252">
    <property type="term" value="F:serine-type endopeptidase activity"/>
    <property type="evidence" value="ECO:0007669"/>
    <property type="project" value="InterPro"/>
</dbReference>
<dbReference type="SUPFAM" id="SSF144091">
    <property type="entry name" value="Rhomboid-like"/>
    <property type="match status" value="1"/>
</dbReference>
<evidence type="ECO:0000313" key="9">
    <source>
        <dbReference type="EMBL" id="TCO40842.1"/>
    </source>
</evidence>
<comment type="similarity">
    <text evidence="2">Belongs to the peptidase S54 family.</text>
</comment>
<organism evidence="9 10">
    <name type="scientific">Dokdonella fugitiva</name>
    <dbReference type="NCBI Taxonomy" id="328517"/>
    <lineage>
        <taxon>Bacteria</taxon>
        <taxon>Pseudomonadati</taxon>
        <taxon>Pseudomonadota</taxon>
        <taxon>Gammaproteobacteria</taxon>
        <taxon>Lysobacterales</taxon>
        <taxon>Rhodanobacteraceae</taxon>
        <taxon>Dokdonella</taxon>
    </lineage>
</organism>
<comment type="caution">
    <text evidence="9">The sequence shown here is derived from an EMBL/GenBank/DDBJ whole genome shotgun (WGS) entry which is preliminary data.</text>
</comment>
<evidence type="ECO:0000256" key="2">
    <source>
        <dbReference type="ARBA" id="ARBA00009045"/>
    </source>
</evidence>
<evidence type="ECO:0000256" key="7">
    <source>
        <dbReference type="SAM" id="Phobius"/>
    </source>
</evidence>
<comment type="subcellular location">
    <subcellularLocation>
        <location evidence="1">Membrane</location>
        <topology evidence="1">Multi-pass membrane protein</topology>
    </subcellularLocation>
</comment>
<keyword evidence="9" id="KW-0645">Protease</keyword>
<evidence type="ECO:0000256" key="6">
    <source>
        <dbReference type="ARBA" id="ARBA00023136"/>
    </source>
</evidence>
<evidence type="ECO:0000313" key="10">
    <source>
        <dbReference type="Proteomes" id="UP000294862"/>
    </source>
</evidence>
<feature type="transmembrane region" description="Helical" evidence="7">
    <location>
        <begin position="112"/>
        <end position="133"/>
    </location>
</feature>
<name>A0A4R2I9S7_9GAMM</name>
<evidence type="ECO:0000256" key="3">
    <source>
        <dbReference type="ARBA" id="ARBA00022692"/>
    </source>
</evidence>
<protein>
    <submittedName>
        <fullName evidence="9">Membrane associated rhomboid family serine protease</fullName>
    </submittedName>
</protein>
<feature type="transmembrane region" description="Helical" evidence="7">
    <location>
        <begin position="6"/>
        <end position="24"/>
    </location>
</feature>
<evidence type="ECO:0000256" key="5">
    <source>
        <dbReference type="ARBA" id="ARBA00022989"/>
    </source>
</evidence>
<feature type="transmembrane region" description="Helical" evidence="7">
    <location>
        <begin position="139"/>
        <end position="158"/>
    </location>
</feature>
<dbReference type="Proteomes" id="UP000294862">
    <property type="component" value="Unassembled WGS sequence"/>
</dbReference>
<evidence type="ECO:0000259" key="8">
    <source>
        <dbReference type="Pfam" id="PF01694"/>
    </source>
</evidence>
<dbReference type="InterPro" id="IPR035952">
    <property type="entry name" value="Rhomboid-like_sf"/>
</dbReference>
<dbReference type="PANTHER" id="PTHR43731:SF14">
    <property type="entry name" value="PRESENILIN-ASSOCIATED RHOMBOID-LIKE PROTEIN, MITOCHONDRIAL"/>
    <property type="match status" value="1"/>
</dbReference>
<proteinExistence type="inferred from homology"/>
<keyword evidence="4" id="KW-0378">Hydrolase</keyword>
<feature type="transmembrane region" description="Helical" evidence="7">
    <location>
        <begin position="86"/>
        <end position="105"/>
    </location>
</feature>
<dbReference type="AlphaFoldDB" id="A0A4R2I9S7"/>
<feature type="transmembrane region" description="Helical" evidence="7">
    <location>
        <begin position="179"/>
        <end position="202"/>
    </location>
</feature>
<feature type="domain" description="Peptidase S54 rhomboid" evidence="8">
    <location>
        <begin position="44"/>
        <end position="189"/>
    </location>
</feature>
<reference evidence="9 10" key="1">
    <citation type="journal article" date="2015" name="Stand. Genomic Sci.">
        <title>Genomic Encyclopedia of Bacterial and Archaeal Type Strains, Phase III: the genomes of soil and plant-associated and newly described type strains.</title>
        <authorList>
            <person name="Whitman W.B."/>
            <person name="Woyke T."/>
            <person name="Klenk H.P."/>
            <person name="Zhou Y."/>
            <person name="Lilburn T.G."/>
            <person name="Beck B.J."/>
            <person name="De Vos P."/>
            <person name="Vandamme P."/>
            <person name="Eisen J.A."/>
            <person name="Garrity G."/>
            <person name="Hugenholtz P."/>
            <person name="Kyrpides N.C."/>
        </authorList>
    </citation>
    <scope>NUCLEOTIDE SEQUENCE [LARGE SCALE GENOMIC DNA]</scope>
    <source>
        <strain evidence="9 10">A3</strain>
    </source>
</reference>